<evidence type="ECO:0000256" key="3">
    <source>
        <dbReference type="ARBA" id="ARBA00022723"/>
    </source>
</evidence>
<organism evidence="7 8">
    <name type="scientific">Spirobacillus cienkowskii</name>
    <dbReference type="NCBI Taxonomy" id="495820"/>
    <lineage>
        <taxon>Bacteria</taxon>
        <taxon>Pseudomonadati</taxon>
        <taxon>Bdellovibrionota</taxon>
        <taxon>Oligoflexia</taxon>
        <taxon>Silvanigrellales</taxon>
        <taxon>Spirobacillus</taxon>
    </lineage>
</organism>
<dbReference type="Pfam" id="PF02900">
    <property type="entry name" value="LigB"/>
    <property type="match status" value="1"/>
</dbReference>
<comment type="caution">
    <text evidence="7">The sequence shown here is derived from an EMBL/GenBank/DDBJ whole genome shotgun (WGS) entry which is preliminary data.</text>
</comment>
<dbReference type="InterPro" id="IPR004183">
    <property type="entry name" value="Xdiol_dOase_suB"/>
</dbReference>
<evidence type="ECO:0000313" key="7">
    <source>
        <dbReference type="EMBL" id="RDB36377.1"/>
    </source>
</evidence>
<keyword evidence="3" id="KW-0479">Metal-binding</keyword>
<gene>
    <name evidence="7" type="ORF">DCC88_05090</name>
</gene>
<protein>
    <submittedName>
        <fullName evidence="7">Dioxygenase</fullName>
    </submittedName>
</protein>
<dbReference type="GO" id="GO:0008198">
    <property type="term" value="F:ferrous iron binding"/>
    <property type="evidence" value="ECO:0007669"/>
    <property type="project" value="InterPro"/>
</dbReference>
<proteinExistence type="inferred from homology"/>
<evidence type="ECO:0000256" key="1">
    <source>
        <dbReference type="ARBA" id="ARBA00001947"/>
    </source>
</evidence>
<dbReference type="SUPFAM" id="SSF53213">
    <property type="entry name" value="LigB-like"/>
    <property type="match status" value="1"/>
</dbReference>
<evidence type="ECO:0000256" key="4">
    <source>
        <dbReference type="ARBA" id="ARBA00022833"/>
    </source>
</evidence>
<dbReference type="GO" id="GO:0016702">
    <property type="term" value="F:oxidoreductase activity, acting on single donors with incorporation of molecular oxygen, incorporation of two atoms of oxygen"/>
    <property type="evidence" value="ECO:0007669"/>
    <property type="project" value="UniProtKB-ARBA"/>
</dbReference>
<sequence>MENIIMSSIMPLIFIGHGSPKNAILENNYVKKIKHFGKTLIQNVNTIVCISAHWNTEGVWISGAEKLNTIYDFSGFPEDLYKIKYEPKGNKELALKIKNMLLDYEVSIDEKRGIDHGAWSVLMHLYPDARIPVIQLSLNLNFKTADHYKMAQLLKPLRNEGILFIGSGNIVHSFFSFSPEENAATPDWARDFDNNIKTALKNRDHNSIIRYRRIFGKNAKKSVPTEEHFLPLIYIIGLQEKEENVNFIYEEFQNASMSMLSFIIQ</sequence>
<dbReference type="PANTHER" id="PTHR30096:SF0">
    <property type="entry name" value="4,5-DOPA DIOXYGENASE EXTRADIOL-LIKE PROTEIN"/>
    <property type="match status" value="1"/>
</dbReference>
<dbReference type="CDD" id="cd07363">
    <property type="entry name" value="45_DOPA_Dioxygenase"/>
    <property type="match status" value="1"/>
</dbReference>
<accession>A0A369KU66</accession>
<comment type="cofactor">
    <cofactor evidence="1">
        <name>Zn(2+)</name>
        <dbReference type="ChEBI" id="CHEBI:29105"/>
    </cofactor>
</comment>
<evidence type="ECO:0000256" key="2">
    <source>
        <dbReference type="ARBA" id="ARBA00007581"/>
    </source>
</evidence>
<evidence type="ECO:0000259" key="6">
    <source>
        <dbReference type="Pfam" id="PF02900"/>
    </source>
</evidence>
<feature type="domain" description="Extradiol ring-cleavage dioxygenase class III enzyme subunit B" evidence="6">
    <location>
        <begin position="13"/>
        <end position="258"/>
    </location>
</feature>
<dbReference type="PANTHER" id="PTHR30096">
    <property type="entry name" value="4,5-DOPA DIOXYGENASE EXTRADIOL-LIKE PROTEIN"/>
    <property type="match status" value="1"/>
</dbReference>
<dbReference type="Proteomes" id="UP000253934">
    <property type="component" value="Unassembled WGS sequence"/>
</dbReference>
<dbReference type="AlphaFoldDB" id="A0A369KU66"/>
<evidence type="ECO:0000313" key="8">
    <source>
        <dbReference type="Proteomes" id="UP000253934"/>
    </source>
</evidence>
<reference evidence="7" key="1">
    <citation type="submission" date="2018-04" db="EMBL/GenBank/DDBJ databases">
        <title>Draft genome sequence of the Candidatus Spirobacillus cienkowskii, a pathogen of freshwater Daphnia species, reconstructed from hemolymph metagenomic reads.</title>
        <authorList>
            <person name="Bresciani L."/>
            <person name="Lemos L.N."/>
            <person name="Wale N."/>
            <person name="Lin J.Y."/>
            <person name="Fernandes G.R."/>
            <person name="Duffy M.A."/>
            <person name="Rodrigues J.M."/>
        </authorList>
    </citation>
    <scope>NUCLEOTIDE SEQUENCE [LARGE SCALE GENOMIC DNA]</scope>
    <source>
        <strain evidence="7">Binning01</strain>
    </source>
</reference>
<keyword evidence="4" id="KW-0862">Zinc</keyword>
<name>A0A369KU66_9BACT</name>
<dbReference type="GO" id="GO:0008270">
    <property type="term" value="F:zinc ion binding"/>
    <property type="evidence" value="ECO:0007669"/>
    <property type="project" value="InterPro"/>
</dbReference>
<comment type="similarity">
    <text evidence="2">Belongs to the DODA-type extradiol aromatic ring-opening dioxygenase family.</text>
</comment>
<keyword evidence="8" id="KW-1185">Reference proteome</keyword>
<evidence type="ECO:0000256" key="5">
    <source>
        <dbReference type="ARBA" id="ARBA00023002"/>
    </source>
</evidence>
<dbReference type="PIRSF" id="PIRSF006157">
    <property type="entry name" value="Doxgns_DODA"/>
    <property type="match status" value="1"/>
</dbReference>
<dbReference type="EMBL" id="QOVW01000061">
    <property type="protein sequence ID" value="RDB36377.1"/>
    <property type="molecule type" value="Genomic_DNA"/>
</dbReference>
<keyword evidence="5" id="KW-0560">Oxidoreductase</keyword>
<keyword evidence="7" id="KW-0223">Dioxygenase</keyword>
<dbReference type="InterPro" id="IPR014436">
    <property type="entry name" value="Extradiol_dOase_DODA"/>
</dbReference>
<dbReference type="Gene3D" id="3.40.830.10">
    <property type="entry name" value="LigB-like"/>
    <property type="match status" value="1"/>
</dbReference>